<gene>
    <name evidence="1" type="ORF">WN72_27275</name>
</gene>
<organism evidence="1 2">
    <name type="scientific">Bradyrhizobium arachidis</name>
    <dbReference type="NCBI Taxonomy" id="858423"/>
    <lineage>
        <taxon>Bacteria</taxon>
        <taxon>Pseudomonadati</taxon>
        <taxon>Pseudomonadota</taxon>
        <taxon>Alphaproteobacteria</taxon>
        <taxon>Hyphomicrobiales</taxon>
        <taxon>Nitrobacteraceae</taxon>
        <taxon>Bradyrhizobium</taxon>
    </lineage>
</organism>
<protein>
    <submittedName>
        <fullName evidence="1">Uncharacterized protein</fullName>
    </submittedName>
</protein>
<proteinExistence type="predicted"/>
<dbReference type="KEGG" id="barh:WN72_27275"/>
<dbReference type="EMBL" id="CP030050">
    <property type="protein sequence ID" value="QOZ69606.1"/>
    <property type="molecule type" value="Genomic_DNA"/>
</dbReference>
<reference evidence="1 2" key="1">
    <citation type="submission" date="2018-06" db="EMBL/GenBank/DDBJ databases">
        <title>Comparative genomics of Bradyrhizobium nodulating Arachidis hypogaea.</title>
        <authorList>
            <person name="Li Y."/>
        </authorList>
    </citation>
    <scope>NUCLEOTIDE SEQUENCE [LARGE SCALE GENOMIC DNA]</scope>
    <source>
        <strain evidence="1 2">CCBAU 051107</strain>
    </source>
</reference>
<evidence type="ECO:0000313" key="2">
    <source>
        <dbReference type="Proteomes" id="UP000594015"/>
    </source>
</evidence>
<dbReference type="InterPro" id="IPR011044">
    <property type="entry name" value="Quino_amine_DH_bsu"/>
</dbReference>
<name>A0AAE7NQP0_9BRAD</name>
<sequence length="443" mass="47934">MRRQLIASALCAIISYLGSLLTVGAVERINGNDPASQTQDAAPVGPGPLRLAKLFHQRMQIDFRQLSMVSPDGRAIMYLQGGSHFAVERKLLHVARLDTQDGWSSYALNMGALWQFGGADNSIPAYGWASDSSGIWTATREEIGPGGISGSGLQPLFISLEDGSIRLFDPPRHEAGPLDGLLWAGGDGLALAYFGARGPSYQPQRHDRHPTFAMIDAKRAAVLDTLPFDVFKGLKDAYYIANVNNAAVTRLQNGKLRALLSALDQWVVWTQGEPPHILASPYPDRGERHNKMVISRDGSRLLVARLRCDAGTVDVETGPPFRRRPPSPACKPVESVVAALYDLDTGHQLWDVRATVNRPGFHPNPAISEDGRYALVGLPYEGTDAPAAIALVAMSDGKVVQRIRPPGSGPVDAIGFLGGDRGIWIHDYIEGSTALYAFDSRAQ</sequence>
<evidence type="ECO:0000313" key="1">
    <source>
        <dbReference type="EMBL" id="QOZ69606.1"/>
    </source>
</evidence>
<dbReference type="Proteomes" id="UP000594015">
    <property type="component" value="Chromosome"/>
</dbReference>
<dbReference type="RefSeq" id="WP_143130560.1">
    <property type="nucleotide sequence ID" value="NZ_CP030050.1"/>
</dbReference>
<dbReference type="AlphaFoldDB" id="A0AAE7NQP0"/>
<dbReference type="SUPFAM" id="SSF50969">
    <property type="entry name" value="YVTN repeat-like/Quinoprotein amine dehydrogenase"/>
    <property type="match status" value="1"/>
</dbReference>
<accession>A0AAE7NQP0</accession>